<sequence>MVLLTLSKSWSSSRRGTRHEGSTTSVGDAISCPWPEKGDPSTVEWAMALLLRAASALETKSASSRGGH</sequence>
<reference evidence="2 3" key="1">
    <citation type="submission" date="2024-05" db="EMBL/GenBank/DDBJ databases">
        <title>Genome sequencing and assembly of Indian major carp, Cirrhinus mrigala (Hamilton, 1822).</title>
        <authorList>
            <person name="Mohindra V."/>
            <person name="Chowdhury L.M."/>
            <person name="Lal K."/>
            <person name="Jena J.K."/>
        </authorList>
    </citation>
    <scope>NUCLEOTIDE SEQUENCE [LARGE SCALE GENOMIC DNA]</scope>
    <source>
        <strain evidence="2">CM1030</strain>
        <tissue evidence="2">Blood</tissue>
    </source>
</reference>
<comment type="caution">
    <text evidence="2">The sequence shown here is derived from an EMBL/GenBank/DDBJ whole genome shotgun (WGS) entry which is preliminary data.</text>
</comment>
<gene>
    <name evidence="2" type="ORF">M9458_021927</name>
</gene>
<evidence type="ECO:0000313" key="3">
    <source>
        <dbReference type="Proteomes" id="UP001529510"/>
    </source>
</evidence>
<dbReference type="Proteomes" id="UP001529510">
    <property type="component" value="Unassembled WGS sequence"/>
</dbReference>
<feature type="compositionally biased region" description="Polar residues" evidence="1">
    <location>
        <begin position="1"/>
        <end position="14"/>
    </location>
</feature>
<evidence type="ECO:0000313" key="2">
    <source>
        <dbReference type="EMBL" id="KAL0182552.1"/>
    </source>
</evidence>
<dbReference type="EMBL" id="JAMKFB020000010">
    <property type="protein sequence ID" value="KAL0182552.1"/>
    <property type="molecule type" value="Genomic_DNA"/>
</dbReference>
<feature type="non-terminal residue" evidence="2">
    <location>
        <position position="1"/>
    </location>
</feature>
<protein>
    <submittedName>
        <fullName evidence="2">Uncharacterized protein</fullName>
    </submittedName>
</protein>
<organism evidence="2 3">
    <name type="scientific">Cirrhinus mrigala</name>
    <name type="common">Mrigala</name>
    <dbReference type="NCBI Taxonomy" id="683832"/>
    <lineage>
        <taxon>Eukaryota</taxon>
        <taxon>Metazoa</taxon>
        <taxon>Chordata</taxon>
        <taxon>Craniata</taxon>
        <taxon>Vertebrata</taxon>
        <taxon>Euteleostomi</taxon>
        <taxon>Actinopterygii</taxon>
        <taxon>Neopterygii</taxon>
        <taxon>Teleostei</taxon>
        <taxon>Ostariophysi</taxon>
        <taxon>Cypriniformes</taxon>
        <taxon>Cyprinidae</taxon>
        <taxon>Labeoninae</taxon>
        <taxon>Labeonini</taxon>
        <taxon>Cirrhinus</taxon>
    </lineage>
</organism>
<accession>A0ABD0Q8L4</accession>
<evidence type="ECO:0000256" key="1">
    <source>
        <dbReference type="SAM" id="MobiDB-lite"/>
    </source>
</evidence>
<dbReference type="AlphaFoldDB" id="A0ABD0Q8L4"/>
<name>A0ABD0Q8L4_CIRMR</name>
<proteinExistence type="predicted"/>
<keyword evidence="3" id="KW-1185">Reference proteome</keyword>
<feature type="region of interest" description="Disordered" evidence="1">
    <location>
        <begin position="1"/>
        <end position="34"/>
    </location>
</feature>